<sequence length="210" mass="22729">MNTISNSGRDGVSNVFAAALWTLDGSFEVAATGAVGVNLHQGAGQNLYTAIVRWYDNDRLAPVFIRPPFYAFVLFKQAVRGNSTMLPNRVAWGEVDGIKVWPLWGEPEKELRVVVINKRPLDAVDVILRVSKNSGYGGATVTRLVSSLERPLESRGPEISYGGITYGIGGVRGGSNVTEHVKRGTSEGKLAWRIYMPMGSAALVVIPRLG</sequence>
<dbReference type="GeneID" id="25731316"/>
<accession>A0A0D2MGI0</accession>
<evidence type="ECO:0000313" key="1">
    <source>
        <dbReference type="EMBL" id="KIY94145.1"/>
    </source>
</evidence>
<dbReference type="AlphaFoldDB" id="A0A0D2MGI0"/>
<proteinExistence type="predicted"/>
<dbReference type="Gene3D" id="2.60.40.1180">
    <property type="entry name" value="Golgi alpha-mannosidase II"/>
    <property type="match status" value="1"/>
</dbReference>
<dbReference type="InterPro" id="IPR052974">
    <property type="entry name" value="GH79_Enzymes"/>
</dbReference>
<dbReference type="KEGG" id="mng:MNEG_13816"/>
<evidence type="ECO:0000313" key="2">
    <source>
        <dbReference type="Proteomes" id="UP000054498"/>
    </source>
</evidence>
<name>A0A0D2MGI0_9CHLO</name>
<gene>
    <name evidence="1" type="ORF">MNEG_13816</name>
</gene>
<dbReference type="InterPro" id="IPR013780">
    <property type="entry name" value="Glyco_hydro_b"/>
</dbReference>
<dbReference type="OrthoDB" id="2796951at2759"/>
<keyword evidence="2" id="KW-1185">Reference proteome</keyword>
<reference evidence="1 2" key="1">
    <citation type="journal article" date="2013" name="BMC Genomics">
        <title>Reconstruction of the lipid metabolism for the microalga Monoraphidium neglectum from its genome sequence reveals characteristics suitable for biofuel production.</title>
        <authorList>
            <person name="Bogen C."/>
            <person name="Al-Dilaimi A."/>
            <person name="Albersmeier A."/>
            <person name="Wichmann J."/>
            <person name="Grundmann M."/>
            <person name="Rupp O."/>
            <person name="Lauersen K.J."/>
            <person name="Blifernez-Klassen O."/>
            <person name="Kalinowski J."/>
            <person name="Goesmann A."/>
            <person name="Mussgnug J.H."/>
            <person name="Kruse O."/>
        </authorList>
    </citation>
    <scope>NUCLEOTIDE SEQUENCE [LARGE SCALE GENOMIC DNA]</scope>
    <source>
        <strain evidence="1 2">SAG 48.87</strain>
    </source>
</reference>
<dbReference type="PANTHER" id="PTHR36183">
    <property type="entry name" value="BETA-GLUCURONIDASE"/>
    <property type="match status" value="1"/>
</dbReference>
<dbReference type="RefSeq" id="XP_013893165.1">
    <property type="nucleotide sequence ID" value="XM_014037711.1"/>
</dbReference>
<dbReference type="Gene3D" id="3.20.20.80">
    <property type="entry name" value="Glycosidases"/>
    <property type="match status" value="1"/>
</dbReference>
<dbReference type="Proteomes" id="UP000054498">
    <property type="component" value="Unassembled WGS sequence"/>
</dbReference>
<organism evidence="1 2">
    <name type="scientific">Monoraphidium neglectum</name>
    <dbReference type="NCBI Taxonomy" id="145388"/>
    <lineage>
        <taxon>Eukaryota</taxon>
        <taxon>Viridiplantae</taxon>
        <taxon>Chlorophyta</taxon>
        <taxon>core chlorophytes</taxon>
        <taxon>Chlorophyceae</taxon>
        <taxon>CS clade</taxon>
        <taxon>Sphaeropleales</taxon>
        <taxon>Selenastraceae</taxon>
        <taxon>Monoraphidium</taxon>
    </lineage>
</organism>
<dbReference type="EMBL" id="KK104285">
    <property type="protein sequence ID" value="KIY94145.1"/>
    <property type="molecule type" value="Genomic_DNA"/>
</dbReference>
<dbReference type="PANTHER" id="PTHR36183:SF2">
    <property type="entry name" value="BETA-GLUCURONIDASE C-TERMINAL DOMAIN-CONTAINING PROTEIN"/>
    <property type="match status" value="1"/>
</dbReference>
<protein>
    <submittedName>
        <fullName evidence="1">Uncharacterized protein</fullName>
    </submittedName>
</protein>